<evidence type="ECO:0000313" key="1">
    <source>
        <dbReference type="EMBL" id="NUY04361.1"/>
    </source>
</evidence>
<dbReference type="EMBL" id="JAALDK010000002">
    <property type="protein sequence ID" value="NUY04361.1"/>
    <property type="molecule type" value="Genomic_DNA"/>
</dbReference>
<reference evidence="1 2" key="1">
    <citation type="submission" date="2020-02" db="EMBL/GenBank/DDBJ databases">
        <title>Paraburkholderia simonii sp. nov. and Paraburkholderia youngii sp. nov. Brazilian and Mexican Mimosa-associated rhizobia.</title>
        <authorList>
            <person name="Mavima L."/>
            <person name="Beukes C.W."/>
            <person name="Chan W.Y."/>
            <person name="Palmer M."/>
            <person name="De Meyer S.E."/>
            <person name="James E.K."/>
            <person name="Venter S.N."/>
            <person name="Steenkamp E.T."/>
        </authorList>
    </citation>
    <scope>NUCLEOTIDE SEQUENCE [LARGE SCALE GENOMIC DNA]</scope>
    <source>
        <strain evidence="1 2">JPY169</strain>
    </source>
</reference>
<comment type="caution">
    <text evidence="1">The sequence shown here is derived from an EMBL/GenBank/DDBJ whole genome shotgun (WGS) entry which is preliminary data.</text>
</comment>
<proteinExistence type="predicted"/>
<organism evidence="1 2">
    <name type="scientific">Paraburkholderia youngii</name>
    <dbReference type="NCBI Taxonomy" id="2782701"/>
    <lineage>
        <taxon>Bacteria</taxon>
        <taxon>Pseudomonadati</taxon>
        <taxon>Pseudomonadota</taxon>
        <taxon>Betaproteobacteria</taxon>
        <taxon>Burkholderiales</taxon>
        <taxon>Burkholderiaceae</taxon>
        <taxon>Paraburkholderia</taxon>
    </lineage>
</organism>
<dbReference type="Proteomes" id="UP000594380">
    <property type="component" value="Unassembled WGS sequence"/>
</dbReference>
<accession>A0A7Y6K4R5</accession>
<dbReference type="GeneID" id="301105121"/>
<protein>
    <submittedName>
        <fullName evidence="1">Uncharacterized protein</fullName>
    </submittedName>
</protein>
<dbReference type="RefSeq" id="WP_176110686.1">
    <property type="nucleotide sequence ID" value="NZ_JAALDK010000002.1"/>
</dbReference>
<name>A0A7Y6K4R5_9BURK</name>
<dbReference type="AlphaFoldDB" id="A0A7Y6K4R5"/>
<evidence type="ECO:0000313" key="2">
    <source>
        <dbReference type="Proteomes" id="UP000594380"/>
    </source>
</evidence>
<gene>
    <name evidence="1" type="ORF">G5S42_32735</name>
</gene>
<sequence>MLILGLAIGYGIGFLQYRRADADPMRKITLCAHELEAKERANGITVRKIMKRDWDLLRQQLSDIEEGVDVLADIPDLRRDQSARRFRFKARIGWIEKFAATRGTGRP</sequence>